<evidence type="ECO:0000313" key="2">
    <source>
        <dbReference type="Proteomes" id="UP001148662"/>
    </source>
</evidence>
<reference evidence="1" key="1">
    <citation type="submission" date="2022-07" db="EMBL/GenBank/DDBJ databases">
        <title>Genome Sequence of Phlebia brevispora.</title>
        <authorList>
            <person name="Buettner E."/>
        </authorList>
    </citation>
    <scope>NUCLEOTIDE SEQUENCE</scope>
    <source>
        <strain evidence="1">MPL23</strain>
    </source>
</reference>
<keyword evidence="2" id="KW-1185">Reference proteome</keyword>
<proteinExistence type="predicted"/>
<accession>A0ACC1T4M2</accession>
<gene>
    <name evidence="1" type="ORF">NM688_g3851</name>
</gene>
<dbReference type="Proteomes" id="UP001148662">
    <property type="component" value="Unassembled WGS sequence"/>
</dbReference>
<sequence>MLRRGDGLGNTTSNDVLLLYDSGDAAGLRKLHYRCRAGTKSLQSCLGDLQRVYDVISVPRWIYTLQPSRRQFCGVVFWALGLPRSAMPPPHMGAVGMFDIANILVVLALYLSIVYFASNAKAKERSRLPPGPKPWPIFRNILDLPTDSPWITYREWSRKFDSDIIYLDLPHQPTVILNTSQAILDLLEKRARLYADRPTIIIDELVGWEWNLGFMPYGPQWRATRRMFHQQFNQQAIKQYRSIQSREVRVYLKRVSAMSSGSDQLDKEVISQTFAAIILDIVYGMKIHDFSDEYVTLSVKAIESIVLGRIPGTFWVEYFPWLKYIPPWMPFSSARRFAEKYKYAVHATHHKAFDAVKRDVGCGIDGSSITHQIVHSLQNQPKGTEPCGQMEQIARDVTGIAYAGMFNIRIVFLLASESSSAAADTQFSAMSTFLLAMASSHSIQRRAQAELDSIVGPDRFPTIEDVNFMPFIQAILLEVTRWLPVTPLGVPHKNVVDDEYNGYIIPAGTTIIANVWAMLHDPVGYPNPEVFDPDRFMRDGAINPDVRNPVNAFGFGRRICPGRHLANETLLLMIASTLHVFNIEATQENISNGATTGVFSSAFSRKGVGAGRSMPFRLPLWVSYVAKYRQRRARLPPGPRPLPFFGNLFDMPKEKPWMKFVEWSNKYGSDILFVDIPQKPTIILNSYQAAYDLMEKRSGNYPDRPGLKMDELTGWDWALSLMPYGTRWREVRRAFHQYFNNDAVKAYRGTITREVRQLLLRESKKSGRIRMKSISRLFAAITLDVTYGLQIQDEDDEFISLANRAVEVVNENRTRVFWIEYFPWLAYIPAWIPSPYSYALAYARQRKEIVDRTRTEGFDLAAEAFAEGTASPSMTQKLLQRLEDRFAGTDDYERQKQVIIDATGMAYGAAVDTVSIISDLKDVLLTAHQQGSTASSFLVAMAMFPDVQKKAQEELDRVIGLNRLPTVEDIEGLPYIQAMCMEALRWMPVIPVTAPHSALEDDEYKGFYIPRGTGVVVNSWAILHDPEEYPEPERFNPDRFMLKEVLNPKVREPTAAWGYGRRICAGRHIAKETLSLMMASILHVFNVEAMLSEDERLTMNSTNTAVAYPESVPCRLKPRNAAALALINTAYREDVPPNLKLLEAVSGGGTLIVVNDELYLALAPPLRGHGHVGPMRANVRMIHPPHKILLVYSHMSCKFYLQSGRFHAATAAISGAGGGMQGQADRTSHWKDFQKGVALQMKTIVFPASSSRSLQYVCTTGVLPASLRHCPVRQVQTATCSSATGTDTDTYLWEPLQPTREEHIGKVPGMERQVRIFAPGSDIIFLDIPQRPTIVLNSYQATNDLMEKRSRNYSDRPYYRMDDLTGWDYALSLLPYGTRWRETRRAFHQYFNNDAVKEYRSTITREIRAFLARESQHTGRIDLKSISRTFAASTLDITYGMRIRDENNDFITLANKAVEVVNVTRMQLFWIEHFPWLTYIPSWIPSPYSSALAYARKHKETVVRARVEGFHLAAKAFAEGTTTPSMTQKLLQRLEDSHAGPETYAAQREIAIDATGIAYAGAVETQTATTSYFLLAVAMFPEVQKKAQQELDKVIGPDRLPSAEDLDELPYIQAVFMEALRWIPVVPINVPHRSLEDDEYNGFYIPAGTTVLVNSRAILHDPAEYPEPERFNPDRFMLDGALNPKVREPTVAFGSGRRICPGRHHAKEMLSLMMASILHVFSVEPMLNDDEKLTMSSTNAILTYPESVPCSLKPRNAAALALISTGSG</sequence>
<evidence type="ECO:0000313" key="1">
    <source>
        <dbReference type="EMBL" id="KAJ3552999.1"/>
    </source>
</evidence>
<name>A0ACC1T4M2_9APHY</name>
<dbReference type="EMBL" id="JANHOG010000591">
    <property type="protein sequence ID" value="KAJ3552999.1"/>
    <property type="molecule type" value="Genomic_DNA"/>
</dbReference>
<organism evidence="1 2">
    <name type="scientific">Phlebia brevispora</name>
    <dbReference type="NCBI Taxonomy" id="194682"/>
    <lineage>
        <taxon>Eukaryota</taxon>
        <taxon>Fungi</taxon>
        <taxon>Dikarya</taxon>
        <taxon>Basidiomycota</taxon>
        <taxon>Agaricomycotina</taxon>
        <taxon>Agaricomycetes</taxon>
        <taxon>Polyporales</taxon>
        <taxon>Meruliaceae</taxon>
        <taxon>Phlebia</taxon>
    </lineage>
</organism>
<protein>
    <submittedName>
        <fullName evidence="1">Uncharacterized protein</fullName>
    </submittedName>
</protein>
<comment type="caution">
    <text evidence="1">The sequence shown here is derived from an EMBL/GenBank/DDBJ whole genome shotgun (WGS) entry which is preliminary data.</text>
</comment>